<organism evidence="1 2">
    <name type="scientific">Laceyella putida</name>
    <dbReference type="NCBI Taxonomy" id="110101"/>
    <lineage>
        <taxon>Bacteria</taxon>
        <taxon>Bacillati</taxon>
        <taxon>Bacillota</taxon>
        <taxon>Bacilli</taxon>
        <taxon>Bacillales</taxon>
        <taxon>Thermoactinomycetaceae</taxon>
        <taxon>Laceyella</taxon>
    </lineage>
</organism>
<accession>A0ABW2RQU4</accession>
<dbReference type="PANTHER" id="PTHR31118">
    <property type="entry name" value="CYCLASE-LIKE PROTEIN 2"/>
    <property type="match status" value="1"/>
</dbReference>
<dbReference type="RefSeq" id="WP_379867570.1">
    <property type="nucleotide sequence ID" value="NZ_JBHTBW010000081.1"/>
</dbReference>
<dbReference type="InterPro" id="IPR037175">
    <property type="entry name" value="KFase_sf"/>
</dbReference>
<protein>
    <submittedName>
        <fullName evidence="1">Cyclase family protein</fullName>
        <ecNumber evidence="1">3.5.-.-</ecNumber>
    </submittedName>
</protein>
<evidence type="ECO:0000313" key="2">
    <source>
        <dbReference type="Proteomes" id="UP001596500"/>
    </source>
</evidence>
<dbReference type="GO" id="GO:0016787">
    <property type="term" value="F:hydrolase activity"/>
    <property type="evidence" value="ECO:0007669"/>
    <property type="project" value="UniProtKB-KW"/>
</dbReference>
<keyword evidence="1" id="KW-0378">Hydrolase</keyword>
<gene>
    <name evidence="1" type="ORF">ACFQNG_19435</name>
</gene>
<proteinExistence type="predicted"/>
<dbReference type="PANTHER" id="PTHR31118:SF12">
    <property type="entry name" value="CYCLASE-LIKE PROTEIN 2"/>
    <property type="match status" value="1"/>
</dbReference>
<dbReference type="Proteomes" id="UP001596500">
    <property type="component" value="Unassembled WGS sequence"/>
</dbReference>
<comment type="caution">
    <text evidence="1">The sequence shown here is derived from an EMBL/GenBank/DDBJ whole genome shotgun (WGS) entry which is preliminary data.</text>
</comment>
<keyword evidence="2" id="KW-1185">Reference proteome</keyword>
<dbReference type="InterPro" id="IPR007325">
    <property type="entry name" value="KFase/CYL"/>
</dbReference>
<evidence type="ECO:0000313" key="1">
    <source>
        <dbReference type="EMBL" id="MFC7443244.1"/>
    </source>
</evidence>
<reference evidence="2" key="1">
    <citation type="journal article" date="2019" name="Int. J. Syst. Evol. Microbiol.">
        <title>The Global Catalogue of Microorganisms (GCM) 10K type strain sequencing project: providing services to taxonomists for standard genome sequencing and annotation.</title>
        <authorList>
            <consortium name="The Broad Institute Genomics Platform"/>
            <consortium name="The Broad Institute Genome Sequencing Center for Infectious Disease"/>
            <person name="Wu L."/>
            <person name="Ma J."/>
        </authorList>
    </citation>
    <scope>NUCLEOTIDE SEQUENCE [LARGE SCALE GENOMIC DNA]</scope>
    <source>
        <strain evidence="2">CGMCC 1.12942</strain>
    </source>
</reference>
<sequence length="273" mass="30377">MSGRSGRISPIDQMISNGKRLTLIDLSDRLSNATTSFELNPHRIEYHDHQDGARQVEILGIDKTYFPNQEGWATETVTLSTHAGTHVDAPYHYGPTTNGQPARTIDQVPLHWCYGDGVVFNMTHKSAGEGITERDLQKELDRIDYTLKPFDIVLVHTGASKHFGTPGYAFKQPGLTKEAVEWLLDQGVKLIGIDAWGIDRPLDQMAAEAKAGKVQFWEAHLVGRTREYCQIEKLCNLDLIPISHGFKVSAFPVNIAEASAGWSRVVAIIDEEI</sequence>
<name>A0ABW2RQU4_9BACL</name>
<dbReference type="EMBL" id="JBHTBW010000081">
    <property type="protein sequence ID" value="MFC7443244.1"/>
    <property type="molecule type" value="Genomic_DNA"/>
</dbReference>
<dbReference type="EC" id="3.5.-.-" evidence="1"/>
<dbReference type="SUPFAM" id="SSF102198">
    <property type="entry name" value="Putative cyclase"/>
    <property type="match status" value="1"/>
</dbReference>
<dbReference type="Pfam" id="PF04199">
    <property type="entry name" value="Cyclase"/>
    <property type="match status" value="1"/>
</dbReference>
<dbReference type="Gene3D" id="3.50.30.50">
    <property type="entry name" value="Putative cyclase"/>
    <property type="match status" value="1"/>
</dbReference>